<feature type="modified residue" description="4-aspartylphosphate" evidence="1">
    <location>
        <position position="68"/>
    </location>
</feature>
<evidence type="ECO:0000259" key="2">
    <source>
        <dbReference type="PROSITE" id="PS50110"/>
    </source>
</evidence>
<evidence type="ECO:0000313" key="4">
    <source>
        <dbReference type="Proteomes" id="UP000295110"/>
    </source>
</evidence>
<dbReference type="PANTHER" id="PTHR44520:SF1">
    <property type="entry name" value="TWO-COMPONENT SYSTEM REGULATORY PROTEIN"/>
    <property type="match status" value="1"/>
</dbReference>
<dbReference type="CDD" id="cd17557">
    <property type="entry name" value="REC_Rcp-like"/>
    <property type="match status" value="1"/>
</dbReference>
<reference evidence="3 4" key="1">
    <citation type="submission" date="2019-03" db="EMBL/GenBank/DDBJ databases">
        <title>Genomic Encyclopedia of Type Strains, Phase IV (KMG-IV): sequencing the most valuable type-strain genomes for metagenomic binning, comparative biology and taxonomic classification.</title>
        <authorList>
            <person name="Goeker M."/>
        </authorList>
    </citation>
    <scope>NUCLEOTIDE SEQUENCE [LARGE SCALE GENOMIC DNA]</scope>
    <source>
        <strain evidence="3 4">DSM 654</strain>
    </source>
</reference>
<protein>
    <submittedName>
        <fullName evidence="3">Two-component system response regulator</fullName>
    </submittedName>
</protein>
<dbReference type="PROSITE" id="PS50110">
    <property type="entry name" value="RESPONSE_REGULATORY"/>
    <property type="match status" value="1"/>
</dbReference>
<dbReference type="Pfam" id="PF00072">
    <property type="entry name" value="Response_reg"/>
    <property type="match status" value="1"/>
</dbReference>
<dbReference type="SUPFAM" id="SSF52172">
    <property type="entry name" value="CheY-like"/>
    <property type="match status" value="1"/>
</dbReference>
<dbReference type="EMBL" id="SMBU01000022">
    <property type="protein sequence ID" value="TCU92510.1"/>
    <property type="molecule type" value="Genomic_DNA"/>
</dbReference>
<dbReference type="AlphaFoldDB" id="A0A4R3UPF3"/>
<keyword evidence="4" id="KW-1185">Reference proteome</keyword>
<dbReference type="InterPro" id="IPR001789">
    <property type="entry name" value="Sig_transdc_resp-reg_receiver"/>
</dbReference>
<feature type="domain" description="Response regulatory" evidence="2">
    <location>
        <begin position="7"/>
        <end position="135"/>
    </location>
</feature>
<dbReference type="RefSeq" id="WP_132573872.1">
    <property type="nucleotide sequence ID" value="NZ_SGUF01000020.1"/>
</dbReference>
<sequence length="150" mass="16409">MNDENKTILRGEANPADVALTPRASKRSHLTDPLAVARDGVEALNFPFARGAHAGGVGTYLPTLVVVDLKLPKLDDLGVLKSLRADTRTAPLPTAILTSSKAEQDVLSAYSFGANRYVRKPVDFVEFVSAVKVLGQYWRARKQIPRRRTP</sequence>
<organism evidence="3 4">
    <name type="scientific">Roseateles saccharophilus</name>
    <name type="common">Pseudomonas saccharophila</name>
    <dbReference type="NCBI Taxonomy" id="304"/>
    <lineage>
        <taxon>Bacteria</taxon>
        <taxon>Pseudomonadati</taxon>
        <taxon>Pseudomonadota</taxon>
        <taxon>Betaproteobacteria</taxon>
        <taxon>Burkholderiales</taxon>
        <taxon>Sphaerotilaceae</taxon>
        <taxon>Roseateles</taxon>
    </lineage>
</organism>
<dbReference type="InterPro" id="IPR011006">
    <property type="entry name" value="CheY-like_superfamily"/>
</dbReference>
<dbReference type="InterPro" id="IPR052893">
    <property type="entry name" value="TCS_response_regulator"/>
</dbReference>
<dbReference type="Proteomes" id="UP000295110">
    <property type="component" value="Unassembled WGS sequence"/>
</dbReference>
<dbReference type="PANTHER" id="PTHR44520">
    <property type="entry name" value="RESPONSE REGULATOR RCP1-RELATED"/>
    <property type="match status" value="1"/>
</dbReference>
<name>A0A4R3UPF3_ROSSA</name>
<dbReference type="GO" id="GO:0000160">
    <property type="term" value="P:phosphorelay signal transduction system"/>
    <property type="evidence" value="ECO:0007669"/>
    <property type="project" value="InterPro"/>
</dbReference>
<evidence type="ECO:0000313" key="3">
    <source>
        <dbReference type="EMBL" id="TCU92510.1"/>
    </source>
</evidence>
<dbReference type="OrthoDB" id="9793549at2"/>
<gene>
    <name evidence="3" type="ORF">EV671_102223</name>
</gene>
<comment type="caution">
    <text evidence="3">The sequence shown here is derived from an EMBL/GenBank/DDBJ whole genome shotgun (WGS) entry which is preliminary data.</text>
</comment>
<proteinExistence type="predicted"/>
<dbReference type="SMART" id="SM00448">
    <property type="entry name" value="REC"/>
    <property type="match status" value="1"/>
</dbReference>
<keyword evidence="1" id="KW-0597">Phosphoprotein</keyword>
<accession>A0A4R3UPF3</accession>
<evidence type="ECO:0000256" key="1">
    <source>
        <dbReference type="PROSITE-ProRule" id="PRU00169"/>
    </source>
</evidence>
<dbReference type="Gene3D" id="3.40.50.2300">
    <property type="match status" value="1"/>
</dbReference>